<comment type="similarity">
    <text evidence="1">Belongs to the CdaR family.</text>
</comment>
<keyword evidence="5" id="KW-1185">Reference proteome</keyword>
<evidence type="ECO:0000313" key="4">
    <source>
        <dbReference type="EMBL" id="NMP24228.1"/>
    </source>
</evidence>
<accession>A0A7Y0Q3G7</accession>
<gene>
    <name evidence="4" type="ORF">HIJ39_18005</name>
</gene>
<dbReference type="InterPro" id="IPR025736">
    <property type="entry name" value="PucR_C-HTH_dom"/>
</dbReference>
<dbReference type="AlphaFoldDB" id="A0A7Y0Q3G7"/>
<dbReference type="InterPro" id="IPR042070">
    <property type="entry name" value="PucR_C-HTH_sf"/>
</dbReference>
<feature type="domain" description="CdaR GGDEF-like" evidence="3">
    <location>
        <begin position="238"/>
        <end position="373"/>
    </location>
</feature>
<protein>
    <submittedName>
        <fullName evidence="4">CdaR family transcriptional regulator</fullName>
    </submittedName>
</protein>
<dbReference type="InterPro" id="IPR051448">
    <property type="entry name" value="CdaR-like_regulators"/>
</dbReference>
<evidence type="ECO:0000313" key="5">
    <source>
        <dbReference type="Proteomes" id="UP000533476"/>
    </source>
</evidence>
<name>A0A7Y0Q3G7_9FIRM</name>
<evidence type="ECO:0000259" key="3">
    <source>
        <dbReference type="Pfam" id="PF17853"/>
    </source>
</evidence>
<dbReference type="EMBL" id="JABBVZ010000093">
    <property type="protein sequence ID" value="NMP24228.1"/>
    <property type="molecule type" value="Genomic_DNA"/>
</dbReference>
<dbReference type="Pfam" id="PF13556">
    <property type="entry name" value="HTH_30"/>
    <property type="match status" value="1"/>
</dbReference>
<dbReference type="PANTHER" id="PTHR33744">
    <property type="entry name" value="CARBOHYDRATE DIACID REGULATOR"/>
    <property type="match status" value="1"/>
</dbReference>
<comment type="caution">
    <text evidence="4">The sequence shown here is derived from an EMBL/GenBank/DDBJ whole genome shotgun (WGS) entry which is preliminary data.</text>
</comment>
<dbReference type="Gene3D" id="1.10.10.2840">
    <property type="entry name" value="PucR C-terminal helix-turn-helix domain"/>
    <property type="match status" value="1"/>
</dbReference>
<evidence type="ECO:0000259" key="2">
    <source>
        <dbReference type="Pfam" id="PF13556"/>
    </source>
</evidence>
<reference evidence="4 5" key="1">
    <citation type="submission" date="2020-04" db="EMBL/GenBank/DDBJ databases">
        <authorList>
            <person name="Zhang R."/>
            <person name="Schippers A."/>
        </authorList>
    </citation>
    <scope>NUCLEOTIDE SEQUENCE [LARGE SCALE GENOMIC DNA]</scope>
    <source>
        <strain evidence="4 5">DSM 109850</strain>
    </source>
</reference>
<proteinExistence type="inferred from homology"/>
<dbReference type="PANTHER" id="PTHR33744:SF1">
    <property type="entry name" value="DNA-BINDING TRANSCRIPTIONAL ACTIVATOR ADER"/>
    <property type="match status" value="1"/>
</dbReference>
<dbReference type="InterPro" id="IPR041522">
    <property type="entry name" value="CdaR_GGDEF"/>
</dbReference>
<dbReference type="Pfam" id="PF17853">
    <property type="entry name" value="GGDEF_2"/>
    <property type="match status" value="1"/>
</dbReference>
<sequence>MSSLKDLIDSAGRRVVIPVCEPAMYHGPFADVDFLSGKLDDERQPNTLWVYSQWTDRGGALIDSWILALSKEKAAGLVVVDERLPDASRLLAERLLFPVFLVQGQHLGLFLRRAFRLLASSEVEGMKRELSLIDATLDSWGENLTLEGFQHQLHSHGVQIKPARETTESGTRIVDWGRGSGERFYIHAPVASPRLIRLMELTIAVFLDRDAAEIESVLRHRSEFLLELLVDPRVPTGSVMRAASRFNLDLGRVHTALIWDMDKFSEYSRAAGSEQRILRTKGAVLEALEREARQTFGHGMVLPHSDEFVLIVESQERLLPDQALRGAEAIARSLTPTLKKWGVSGVTCGIGFPYDGPDGLRKSFEEAHEALTVGRARYGFGTIAHFKDLGLDRFLYGWLESPRSRELAEGLLAPVLAEPNGGELIETLRTYLDCMGRRSQAAQMLHIHRNTLTYRIQRLEQLLKLNLDDAAAQLVLQLALKARPELH</sequence>
<organism evidence="4 5">
    <name type="scientific">Sulfobacillus harzensis</name>
    <dbReference type="NCBI Taxonomy" id="2729629"/>
    <lineage>
        <taxon>Bacteria</taxon>
        <taxon>Bacillati</taxon>
        <taxon>Bacillota</taxon>
        <taxon>Clostridia</taxon>
        <taxon>Eubacteriales</taxon>
        <taxon>Clostridiales Family XVII. Incertae Sedis</taxon>
        <taxon>Sulfobacillus</taxon>
    </lineage>
</organism>
<dbReference type="Proteomes" id="UP000533476">
    <property type="component" value="Unassembled WGS sequence"/>
</dbReference>
<feature type="domain" description="PucR C-terminal helix-turn-helix" evidence="2">
    <location>
        <begin position="424"/>
        <end position="482"/>
    </location>
</feature>
<evidence type="ECO:0000256" key="1">
    <source>
        <dbReference type="ARBA" id="ARBA00006754"/>
    </source>
</evidence>